<proteinExistence type="inferred from homology"/>
<keyword evidence="5 8" id="KW-0547">Nucleotide-binding</keyword>
<keyword evidence="2 8" id="KW-0696">RNA-directed RNA polymerase</keyword>
<dbReference type="PROSITE" id="PS50507">
    <property type="entry name" value="RDRP_SSRNA_POS"/>
    <property type="match status" value="1"/>
</dbReference>
<reference evidence="10" key="1">
    <citation type="submission" date="2020-02" db="EMBL/GenBank/DDBJ databases">
        <title>Comparative analysis of RNA virome composition in rabbits and associated ectoparasites.</title>
        <authorList>
            <person name="Mahar J.E."/>
            <person name="Shi M."/>
            <person name="Hall R.N."/>
            <person name="Strive T."/>
            <person name="Holmes E.C."/>
        </authorList>
    </citation>
    <scope>NUCLEOTIDE SEQUENCE</scope>
    <source>
        <strain evidence="10">GUNCC_DN54384-11</strain>
    </source>
</reference>
<evidence type="ECO:0000256" key="6">
    <source>
        <dbReference type="ARBA" id="ARBA00022953"/>
    </source>
</evidence>
<dbReference type="GO" id="GO:0039694">
    <property type="term" value="P:viral RNA genome replication"/>
    <property type="evidence" value="ECO:0007669"/>
    <property type="project" value="InterPro"/>
</dbReference>
<dbReference type="Gene3D" id="3.30.70.270">
    <property type="match status" value="1"/>
</dbReference>
<feature type="domain" description="RdRp catalytic" evidence="9">
    <location>
        <begin position="640"/>
        <end position="756"/>
    </location>
</feature>
<evidence type="ECO:0000256" key="3">
    <source>
        <dbReference type="ARBA" id="ARBA00022679"/>
    </source>
</evidence>
<keyword evidence="4 8" id="KW-0548">Nucleotidyltransferase</keyword>
<protein>
    <recommendedName>
        <fullName evidence="8">RNA-directed RNA polymerase</fullName>
        <ecNumber evidence="8">2.7.7.48</ecNumber>
    </recommendedName>
</protein>
<evidence type="ECO:0000259" key="9">
    <source>
        <dbReference type="PROSITE" id="PS50507"/>
    </source>
</evidence>
<dbReference type="GO" id="GO:0003968">
    <property type="term" value="F:RNA-directed RNA polymerase activity"/>
    <property type="evidence" value="ECO:0007669"/>
    <property type="project" value="UniProtKB-KW"/>
</dbReference>
<dbReference type="InterPro" id="IPR043128">
    <property type="entry name" value="Rev_trsase/Diguanyl_cyclase"/>
</dbReference>
<comment type="similarity">
    <text evidence="1">Belongs to the totiviridae RNA-directed RNA polymerase family.</text>
</comment>
<sequence length="1072" mass="118348">MTGQQPASRFPLREAATICGLVGLMKKYLPELKRLCSKYKGPALTDLCYQVGAGGTCEFSQAALSLANLLCNPRVVHCQLPGQWATPSLVYAGALACVELGEDWAYCLRVIKSSPHFIVQGWGQRRVAQLGEERGDLARRVLEKTRRLVGAAKDRSAYENQNRFDSSGSIHTTGKESPLPPGLVSAIEKYVSNTTGERSKRSRRNRGLWAQVDDKVRALSLWLQSQTAMCYPGIRRFELTEIRKVVNDCLTRYLCGAYGDAALGPECRGRLPGQVRPSSAGLGGKQAWSAGGDPRVGRGGLAWCVGLDPAVLDTAVSSIQPEEVYQLLLERDVSIGLRGLLQQQFPRKAHPQAGKKANIFLDCLLADYDREFPELTFSLLCLLYSLPPGVLYEDQVCSAILFGAAYCPGPEALGITAAILAELAAGCKRFQALSDCIKASGSNCRFEWAKLAELNCLKGRATGDLDLRADAVRRTGPKVDMEVEVDRQALIDAIDSIYSEELGAEPIKVLPASTHWDRRFEWCVAGSHPHVINARGAFLEVPSKGPGGRRMTRRMAMEYTKANALDLWDGKVRVSVIPKLEQGKTRAIYSCDTTSYAAFSRILRPAEKRWAGRRVIVDPGAGGNYGMFRRIRKAWSKALPTAVMLDYADFNSQHTIESQQLVIERLLARCVGVEPEEAQKLIDSLANMEVYLEGERLGRVTRSLMSGHRGTSFINSVLNAAYIRVVLGSQAYDRLQAFHVGDDVLVFCRSWSEGYDLLDSMSRAGFHLQSKKQSIGRQGFEFLRMAGNRYSAHGYLARSVASTVSGNWTTDLKDDPLAVLLMFVQQARSLINRSGSPTVYRLLASSARVFTSLQLPVLLEVLSGRVAVGNGPVFRTDGRYEHRECLEVSEELPDYDSSQVFRNLPKHATRDYFSRGRADIERVAMDLVGRKPWEAALRSSYGDLARDPALVAAAEEHGSSLTRRVVSLSAKTFYLKRGEVLLEDELDKKIQRGILIQYPIIALLQHHLSDKQINYLLTRLGVYASVEESRAIAFGACRVGAVVRGWLPYSDAASLGARGVASTVRVLYPLRM</sequence>
<evidence type="ECO:0000256" key="1">
    <source>
        <dbReference type="ARBA" id="ARBA00010455"/>
    </source>
</evidence>
<comment type="catalytic activity">
    <reaction evidence="7 8">
        <text>RNA(n) + a ribonucleoside 5'-triphosphate = RNA(n+1) + diphosphate</text>
        <dbReference type="Rhea" id="RHEA:21248"/>
        <dbReference type="Rhea" id="RHEA-COMP:14527"/>
        <dbReference type="Rhea" id="RHEA-COMP:17342"/>
        <dbReference type="ChEBI" id="CHEBI:33019"/>
        <dbReference type="ChEBI" id="CHEBI:61557"/>
        <dbReference type="ChEBI" id="CHEBI:140395"/>
        <dbReference type="EC" id="2.7.7.48"/>
    </reaction>
</comment>
<name>A0A6G7PS32_9VIRU</name>
<evidence type="ECO:0000313" key="10">
    <source>
        <dbReference type="EMBL" id="QIJ70039.1"/>
    </source>
</evidence>
<dbReference type="InterPro" id="IPR043502">
    <property type="entry name" value="DNA/RNA_pol_sf"/>
</dbReference>
<evidence type="ECO:0000256" key="7">
    <source>
        <dbReference type="ARBA" id="ARBA00048744"/>
    </source>
</evidence>
<keyword evidence="6 8" id="KW-0693">Viral RNA replication</keyword>
<organism evidence="10">
    <name type="scientific">Eimeria stiedai RNA virus 1</name>
    <dbReference type="NCBI Taxonomy" id="1898175"/>
    <lineage>
        <taxon>Viruses</taxon>
        <taxon>Riboviria</taxon>
        <taxon>Orthornavirae</taxon>
        <taxon>Duplornaviricota</taxon>
        <taxon>Chrymotiviricetes</taxon>
        <taxon>Ghabrivirales</taxon>
        <taxon>Totiviridae</taxon>
    </lineage>
</organism>
<evidence type="ECO:0000256" key="5">
    <source>
        <dbReference type="ARBA" id="ARBA00022741"/>
    </source>
</evidence>
<dbReference type="GO" id="GO:0003723">
    <property type="term" value="F:RNA binding"/>
    <property type="evidence" value="ECO:0007669"/>
    <property type="project" value="InterPro"/>
</dbReference>
<dbReference type="GO" id="GO:0000166">
    <property type="term" value="F:nucleotide binding"/>
    <property type="evidence" value="ECO:0007669"/>
    <property type="project" value="UniProtKB-KW"/>
</dbReference>
<dbReference type="Pfam" id="PF02123">
    <property type="entry name" value="RdRP_4"/>
    <property type="match status" value="1"/>
</dbReference>
<evidence type="ECO:0000256" key="4">
    <source>
        <dbReference type="ARBA" id="ARBA00022695"/>
    </source>
</evidence>
<dbReference type="InterPro" id="IPR007094">
    <property type="entry name" value="RNA-dir_pol_PSvirus"/>
</dbReference>
<dbReference type="GO" id="GO:0006351">
    <property type="term" value="P:DNA-templated transcription"/>
    <property type="evidence" value="ECO:0007669"/>
    <property type="project" value="InterPro"/>
</dbReference>
<dbReference type="InterPro" id="IPR001795">
    <property type="entry name" value="RNA-dir_pol_luteovirus"/>
</dbReference>
<dbReference type="EC" id="2.7.7.48" evidence="8"/>
<evidence type="ECO:0000256" key="8">
    <source>
        <dbReference type="RuleBase" id="RU364050"/>
    </source>
</evidence>
<accession>A0A6G7PS32</accession>
<dbReference type="SUPFAM" id="SSF56672">
    <property type="entry name" value="DNA/RNA polymerases"/>
    <property type="match status" value="1"/>
</dbReference>
<keyword evidence="3 8" id="KW-0808">Transferase</keyword>
<dbReference type="EMBL" id="MT129769">
    <property type="protein sequence ID" value="QIJ70039.1"/>
    <property type="molecule type" value="Genomic_RNA"/>
</dbReference>
<evidence type="ECO:0000256" key="2">
    <source>
        <dbReference type="ARBA" id="ARBA00022484"/>
    </source>
</evidence>